<comment type="similarity">
    <text evidence="7">Belongs to the class I-like SAM-binding methyltransferase superfamily. RNA M5U methyltransferase family.</text>
</comment>
<dbReference type="PROSITE" id="PS01230">
    <property type="entry name" value="TRMA_1"/>
    <property type="match status" value="1"/>
</dbReference>
<comment type="caution">
    <text evidence="11">The sequence shown here is derived from an EMBL/GenBank/DDBJ whole genome shotgun (WGS) entry which is preliminary data.</text>
</comment>
<dbReference type="CDD" id="cd02440">
    <property type="entry name" value="AdoMet_MTases"/>
    <property type="match status" value="1"/>
</dbReference>
<dbReference type="EMBL" id="CAHIKZ030000904">
    <property type="protein sequence ID" value="CAE1244344.1"/>
    <property type="molecule type" value="Genomic_DNA"/>
</dbReference>
<dbReference type="NCBIfam" id="TIGR00479">
    <property type="entry name" value="rumA"/>
    <property type="match status" value="1"/>
</dbReference>
<dbReference type="InterPro" id="IPR030390">
    <property type="entry name" value="MeTrfase_TrmA_AS"/>
</dbReference>
<keyword evidence="3 7" id="KW-0949">S-adenosyl-L-methionine</keyword>
<feature type="active site" description="Nucleophile" evidence="7">
    <location>
        <position position="527"/>
    </location>
</feature>
<organism evidence="11 12">
    <name type="scientific">Acanthosepion pharaonis</name>
    <name type="common">Pharaoh cuttlefish</name>
    <name type="synonym">Sepia pharaonis</name>
    <dbReference type="NCBI Taxonomy" id="158019"/>
    <lineage>
        <taxon>Eukaryota</taxon>
        <taxon>Metazoa</taxon>
        <taxon>Spiralia</taxon>
        <taxon>Lophotrochozoa</taxon>
        <taxon>Mollusca</taxon>
        <taxon>Cephalopoda</taxon>
        <taxon>Coleoidea</taxon>
        <taxon>Decapodiformes</taxon>
        <taxon>Sepiida</taxon>
        <taxon>Sepiina</taxon>
        <taxon>Sepiidae</taxon>
        <taxon>Acanthosepion</taxon>
    </lineage>
</organism>
<dbReference type="PROSITE" id="PS50102">
    <property type="entry name" value="RRM"/>
    <property type="match status" value="1"/>
</dbReference>
<evidence type="ECO:0000256" key="5">
    <source>
        <dbReference type="ARBA" id="ARBA00047278"/>
    </source>
</evidence>
<dbReference type="InterPro" id="IPR045850">
    <property type="entry name" value="TRM2_met"/>
</dbReference>
<evidence type="ECO:0000256" key="9">
    <source>
        <dbReference type="SAM" id="MobiDB-lite"/>
    </source>
</evidence>
<evidence type="ECO:0000256" key="1">
    <source>
        <dbReference type="ARBA" id="ARBA00022603"/>
    </source>
</evidence>
<dbReference type="InterPro" id="IPR034262">
    <property type="entry name" value="TRMT2A_RRM"/>
</dbReference>
<dbReference type="InterPro" id="IPR029063">
    <property type="entry name" value="SAM-dependent_MTases_sf"/>
</dbReference>
<dbReference type="Pfam" id="PF05958">
    <property type="entry name" value="tRNA_U5-meth_tr"/>
    <property type="match status" value="1"/>
</dbReference>
<feature type="region of interest" description="Disordered" evidence="9">
    <location>
        <begin position="117"/>
        <end position="151"/>
    </location>
</feature>
<keyword evidence="2 7" id="KW-0808">Transferase</keyword>
<evidence type="ECO:0000256" key="6">
    <source>
        <dbReference type="PROSITE-ProRule" id="PRU00176"/>
    </source>
</evidence>
<reference evidence="11" key="1">
    <citation type="submission" date="2021-01" db="EMBL/GenBank/DDBJ databases">
        <authorList>
            <person name="Li R."/>
            <person name="Bekaert M."/>
        </authorList>
    </citation>
    <scope>NUCLEOTIDE SEQUENCE</scope>
    <source>
        <strain evidence="11">Farmed</strain>
    </source>
</reference>
<dbReference type="GO" id="GO:0006396">
    <property type="term" value="P:RNA processing"/>
    <property type="evidence" value="ECO:0007669"/>
    <property type="project" value="InterPro"/>
</dbReference>
<comment type="caution">
    <text evidence="7">Lacks conserved residue(s) required for the propagation of feature annotation.</text>
</comment>
<evidence type="ECO:0000313" key="12">
    <source>
        <dbReference type="Proteomes" id="UP000597762"/>
    </source>
</evidence>
<dbReference type="SUPFAM" id="SSF54928">
    <property type="entry name" value="RNA-binding domain, RBD"/>
    <property type="match status" value="1"/>
</dbReference>
<feature type="binding site" evidence="7">
    <location>
        <position position="400"/>
    </location>
    <ligand>
        <name>S-adenosyl-L-methionine</name>
        <dbReference type="ChEBI" id="CHEBI:59789"/>
    </ligand>
</feature>
<keyword evidence="12" id="KW-1185">Reference proteome</keyword>
<dbReference type="GO" id="GO:0003723">
    <property type="term" value="F:RNA binding"/>
    <property type="evidence" value="ECO:0007669"/>
    <property type="project" value="UniProtKB-UniRule"/>
</dbReference>
<dbReference type="Gene3D" id="2.40.50.1070">
    <property type="match status" value="1"/>
</dbReference>
<dbReference type="InterPro" id="IPR010280">
    <property type="entry name" value="U5_MeTrfase_fam"/>
</dbReference>
<comment type="catalytic activity">
    <reaction evidence="5">
        <text>uridine(54) in tRNA + S-adenosyl-L-methionine = 5-methyluridine(54) in tRNA + S-adenosyl-L-homocysteine + H(+)</text>
        <dbReference type="Rhea" id="RHEA:42712"/>
        <dbReference type="Rhea" id="RHEA-COMP:10167"/>
        <dbReference type="Rhea" id="RHEA-COMP:10193"/>
        <dbReference type="ChEBI" id="CHEBI:15378"/>
        <dbReference type="ChEBI" id="CHEBI:57856"/>
        <dbReference type="ChEBI" id="CHEBI:59789"/>
        <dbReference type="ChEBI" id="CHEBI:65315"/>
        <dbReference type="ChEBI" id="CHEBI:74447"/>
        <dbReference type="EC" id="2.1.1.35"/>
    </reaction>
    <physiologicalReaction direction="left-to-right" evidence="5">
        <dbReference type="Rhea" id="RHEA:42713"/>
    </physiologicalReaction>
</comment>
<dbReference type="GO" id="GO:0032259">
    <property type="term" value="P:methylation"/>
    <property type="evidence" value="ECO:0007669"/>
    <property type="project" value="UniProtKB-KW"/>
</dbReference>
<dbReference type="GO" id="GO:0030697">
    <property type="term" value="F:tRNA (uracil(54)-C5)-methyltransferase activity, S-adenosyl methionine-dependent"/>
    <property type="evidence" value="ECO:0007669"/>
    <property type="project" value="UniProtKB-EC"/>
</dbReference>
<dbReference type="OrthoDB" id="10250660at2759"/>
<dbReference type="InterPro" id="IPR035979">
    <property type="entry name" value="RBD_domain_sf"/>
</dbReference>
<dbReference type="EC" id="2.1.1.35" evidence="4"/>
<dbReference type="Proteomes" id="UP000597762">
    <property type="component" value="Unassembled WGS sequence"/>
</dbReference>
<evidence type="ECO:0000259" key="10">
    <source>
        <dbReference type="PROSITE" id="PS50102"/>
    </source>
</evidence>
<feature type="binding site" evidence="7">
    <location>
        <position position="499"/>
    </location>
    <ligand>
        <name>S-adenosyl-L-methionine</name>
        <dbReference type="ChEBI" id="CHEBI:59789"/>
    </ligand>
</feature>
<keyword evidence="1 7" id="KW-0489">Methyltransferase</keyword>
<dbReference type="CDD" id="cd12439">
    <property type="entry name" value="RRM_TRMT2A"/>
    <property type="match status" value="1"/>
</dbReference>
<keyword evidence="6" id="KW-0694">RNA-binding</keyword>
<dbReference type="PANTHER" id="PTHR45904:SF2">
    <property type="entry name" value="TRNA (URACIL-5-)-METHYLTRANSFERASE HOMOLOG A"/>
    <property type="match status" value="1"/>
</dbReference>
<evidence type="ECO:0000256" key="7">
    <source>
        <dbReference type="PROSITE-ProRule" id="PRU01024"/>
    </source>
</evidence>
<sequence>MVASWHDLTLYKFKKAEEKNKTDLLLQKEEYSYIQRDEFTSEIFKIEIQHMPRFGFSELRKKLLHLELHPIKIKGFPHNGYAFVTFRNEEDRESAISKLHGFQWKGHRLIAKKSRPSADPLVLKRKTAPDSDQNAKKQKLNDEANDLNENLTPDERLKNAVMPLHNFPYSEQLNTKSSNMKSVLTKLTWEVHNNCYELRDWLKECKSKNSGCICEILPIMPSPVLTGYRNKSEFTIGMNLEGTERVVGFRFGSYREGSSAVGDPSNCSILPDAMTKVAKVFQEFVHQSQYPVYDAQTHEGYWRQLTVRTTTLGDIMAIPEFCSQQLSLADIEEVKNSLKTFFSEGPGKECGVTCLYFNCLNNKHASSGRSNEYEFLMGEEWITESLLDLKFQISPDAFFQVNNMATALLYKQIAEWCCLEADNVVLDICCGTGTIGITLAKHVKKVIGVEMSARAVEDAKRNAVLNGVENIEFHCAKAEDVTEQIKVWTRCGKAVAIVDPPRPGLRGKVMYAIRRCRQISRVIYVSCNPTAAIQNFMDLIRPVSRRMKGEAFYPVKAIPVDLFPHTKHCELVLLFERRKTKSDADDTD</sequence>
<evidence type="ECO:0000256" key="2">
    <source>
        <dbReference type="ARBA" id="ARBA00022679"/>
    </source>
</evidence>
<proteinExistence type="inferred from homology"/>
<feature type="domain" description="RRM" evidence="10">
    <location>
        <begin position="44"/>
        <end position="116"/>
    </location>
</feature>
<feature type="compositionally biased region" description="Basic and acidic residues" evidence="9">
    <location>
        <begin position="127"/>
        <end position="142"/>
    </location>
</feature>
<feature type="binding site" evidence="7">
    <location>
        <position position="450"/>
    </location>
    <ligand>
        <name>S-adenosyl-L-methionine</name>
        <dbReference type="ChEBI" id="CHEBI:59789"/>
    </ligand>
</feature>
<dbReference type="InterPro" id="IPR000504">
    <property type="entry name" value="RRM_dom"/>
</dbReference>
<gene>
    <name evidence="11" type="ORF">SPHA_24264</name>
</gene>
<evidence type="ECO:0000256" key="3">
    <source>
        <dbReference type="ARBA" id="ARBA00022691"/>
    </source>
</evidence>
<dbReference type="PANTHER" id="PTHR45904">
    <property type="entry name" value="TRNA (URACIL-5-)-METHYLTRANSFERASE"/>
    <property type="match status" value="1"/>
</dbReference>
<name>A0A812BYV3_ACAPH</name>
<feature type="active site" evidence="8">
    <location>
        <position position="527"/>
    </location>
</feature>
<dbReference type="Pfam" id="PF00076">
    <property type="entry name" value="RRM_1"/>
    <property type="match status" value="1"/>
</dbReference>
<dbReference type="SUPFAM" id="SSF53335">
    <property type="entry name" value="S-adenosyl-L-methionine-dependent methyltransferases"/>
    <property type="match status" value="1"/>
</dbReference>
<accession>A0A812BYV3</accession>
<dbReference type="Gene3D" id="3.40.50.150">
    <property type="entry name" value="Vaccinia Virus protein VP39"/>
    <property type="match status" value="1"/>
</dbReference>
<dbReference type="InterPro" id="IPR012677">
    <property type="entry name" value="Nucleotide-bd_a/b_plait_sf"/>
</dbReference>
<protein>
    <recommendedName>
        <fullName evidence="4">tRNA (uracil(54)-C(5))-methyltransferase</fullName>
        <ecNumber evidence="4">2.1.1.35</ecNumber>
    </recommendedName>
</protein>
<dbReference type="PROSITE" id="PS51687">
    <property type="entry name" value="SAM_MT_RNA_M5U"/>
    <property type="match status" value="1"/>
</dbReference>
<dbReference type="AlphaFoldDB" id="A0A812BYV3"/>
<dbReference type="Gene3D" id="3.30.70.330">
    <property type="match status" value="1"/>
</dbReference>
<evidence type="ECO:0000256" key="4">
    <source>
        <dbReference type="ARBA" id="ARBA00033763"/>
    </source>
</evidence>
<evidence type="ECO:0000256" key="8">
    <source>
        <dbReference type="PROSITE-ProRule" id="PRU10015"/>
    </source>
</evidence>
<evidence type="ECO:0000313" key="11">
    <source>
        <dbReference type="EMBL" id="CAE1244344.1"/>
    </source>
</evidence>